<dbReference type="Gene3D" id="1.25.40.10">
    <property type="entry name" value="Tetratricopeptide repeat domain"/>
    <property type="match status" value="1"/>
</dbReference>
<dbReference type="EMBL" id="PKTG01000106">
    <property type="protein sequence ID" value="PLX16769.1"/>
    <property type="molecule type" value="Genomic_DNA"/>
</dbReference>
<name>A0A2N5ZDN7_MUIH1</name>
<dbReference type="InterPro" id="IPR011990">
    <property type="entry name" value="TPR-like_helical_dom_sf"/>
</dbReference>
<accession>A0A2N5ZDN7</accession>
<gene>
    <name evidence="1" type="ORF">C0601_09285</name>
</gene>
<reference evidence="1 2" key="1">
    <citation type="submission" date="2017-11" db="EMBL/GenBank/DDBJ databases">
        <title>Genome-resolved metagenomics identifies genetic mobility, metabolic interactions, and unexpected diversity in perchlorate-reducing communities.</title>
        <authorList>
            <person name="Barnum T.P."/>
            <person name="Figueroa I.A."/>
            <person name="Carlstrom C.I."/>
            <person name="Lucas L.N."/>
            <person name="Engelbrektson A.L."/>
            <person name="Coates J.D."/>
        </authorList>
    </citation>
    <scope>NUCLEOTIDE SEQUENCE [LARGE SCALE GENOMIC DNA]</scope>
    <source>
        <strain evidence="1">BM706</strain>
    </source>
</reference>
<dbReference type="PROSITE" id="PS51257">
    <property type="entry name" value="PROKAR_LIPOPROTEIN"/>
    <property type="match status" value="1"/>
</dbReference>
<dbReference type="AlphaFoldDB" id="A0A2N5ZDN7"/>
<protein>
    <recommendedName>
        <fullName evidence="3">Tetratricopeptide repeat-like domain-containing protein</fullName>
    </recommendedName>
</protein>
<dbReference type="Proteomes" id="UP000234857">
    <property type="component" value="Unassembled WGS sequence"/>
</dbReference>
<evidence type="ECO:0000313" key="2">
    <source>
        <dbReference type="Proteomes" id="UP000234857"/>
    </source>
</evidence>
<proteinExistence type="predicted"/>
<organism evidence="1 2">
    <name type="scientific">Muiribacterium halophilum</name>
    <dbReference type="NCBI Taxonomy" id="2053465"/>
    <lineage>
        <taxon>Bacteria</taxon>
        <taxon>Candidatus Muiribacteriota</taxon>
        <taxon>Candidatus Muiribacteriia</taxon>
        <taxon>Candidatus Muiribacteriales</taxon>
        <taxon>Candidatus Muiribacteriaceae</taxon>
        <taxon>Candidatus Muiribacterium</taxon>
    </lineage>
</organism>
<sequence length="210" mass="22984">MDYKSKIAIIILLSLMIFLITGCGSSSLGKEATIINEVTNSNALKSGWMSFSDGGYSAARQAFATALENESDFDEEMRAKLYNGLGWATVRLEGFSSAGQYFQKAYKRCSDAKVGMAAYYLSDMDRVMIPEGIKLLESLNLTNAQYQYNFEYNPGVTNAQVHALMGLLYYFDGQQGKASGQFNVAGDIVNSPGEEISAQTVNAIINQFSL</sequence>
<evidence type="ECO:0008006" key="3">
    <source>
        <dbReference type="Google" id="ProtNLM"/>
    </source>
</evidence>
<evidence type="ECO:0000313" key="1">
    <source>
        <dbReference type="EMBL" id="PLX16769.1"/>
    </source>
</evidence>
<dbReference type="SUPFAM" id="SSF48452">
    <property type="entry name" value="TPR-like"/>
    <property type="match status" value="1"/>
</dbReference>
<comment type="caution">
    <text evidence="1">The sequence shown here is derived from an EMBL/GenBank/DDBJ whole genome shotgun (WGS) entry which is preliminary data.</text>
</comment>